<dbReference type="Gene3D" id="3.40.50.300">
    <property type="entry name" value="P-loop containing nucleotide triphosphate hydrolases"/>
    <property type="match status" value="1"/>
</dbReference>
<dbReference type="AlphaFoldDB" id="A0A9P0CAH0"/>
<keyword evidence="2" id="KW-0808">Transferase</keyword>
<evidence type="ECO:0000256" key="1">
    <source>
        <dbReference type="ARBA" id="ARBA00005771"/>
    </source>
</evidence>
<dbReference type="Proteomes" id="UP001152759">
    <property type="component" value="Chromosome 9"/>
</dbReference>
<dbReference type="PANTHER" id="PTHR11783">
    <property type="entry name" value="SULFOTRANSFERASE SULT"/>
    <property type="match status" value="1"/>
</dbReference>
<evidence type="ECO:0000313" key="5">
    <source>
        <dbReference type="Proteomes" id="UP001152759"/>
    </source>
</evidence>
<dbReference type="Pfam" id="PF00685">
    <property type="entry name" value="Sulfotransfer_1"/>
    <property type="match status" value="1"/>
</dbReference>
<proteinExistence type="inferred from homology"/>
<dbReference type="SUPFAM" id="SSF52540">
    <property type="entry name" value="P-loop containing nucleoside triphosphate hydrolases"/>
    <property type="match status" value="1"/>
</dbReference>
<dbReference type="InterPro" id="IPR027417">
    <property type="entry name" value="P-loop_NTPase"/>
</dbReference>
<sequence>MVWCIANDLDYKGAEVFLPERFPFLDHSALFNYEAMYEEQPDFSVPDYVTDSVKYISELNTRRFIKSHLPLGLLPEKLQNFSTRAKIIYVCRNPKDTCVSYYHHCQLLEGYTGDFDTFCKLFNNDMLCFSPFWEHVLEFWAQRNNPDVLFLRYEDMKKDLPSVIRKTAAFLGKSFSEEEVSRLAQHLSFESMKANRAVNYEPVVEINKKYNLIEKDGTFMRSGSVGGWKNMMTPQTIDQFDAWSDAKVKGSGFKLVC</sequence>
<accession>A0A9P0CAH0</accession>
<feature type="domain" description="Sulfotransferase" evidence="3">
    <location>
        <begin position="2"/>
        <end position="252"/>
    </location>
</feature>
<keyword evidence="5" id="KW-1185">Reference proteome</keyword>
<evidence type="ECO:0000259" key="3">
    <source>
        <dbReference type="Pfam" id="PF00685"/>
    </source>
</evidence>
<gene>
    <name evidence="4" type="ORF">BEMITA_LOCUS13359</name>
</gene>
<name>A0A9P0CAH0_BEMTA</name>
<reference evidence="4" key="1">
    <citation type="submission" date="2021-12" db="EMBL/GenBank/DDBJ databases">
        <authorList>
            <person name="King R."/>
        </authorList>
    </citation>
    <scope>NUCLEOTIDE SEQUENCE</scope>
</reference>
<comment type="similarity">
    <text evidence="1">Belongs to the sulfotransferase 1 family.</text>
</comment>
<organism evidence="4 5">
    <name type="scientific">Bemisia tabaci</name>
    <name type="common">Sweetpotato whitefly</name>
    <name type="synonym">Aleurodes tabaci</name>
    <dbReference type="NCBI Taxonomy" id="7038"/>
    <lineage>
        <taxon>Eukaryota</taxon>
        <taxon>Metazoa</taxon>
        <taxon>Ecdysozoa</taxon>
        <taxon>Arthropoda</taxon>
        <taxon>Hexapoda</taxon>
        <taxon>Insecta</taxon>
        <taxon>Pterygota</taxon>
        <taxon>Neoptera</taxon>
        <taxon>Paraneoptera</taxon>
        <taxon>Hemiptera</taxon>
        <taxon>Sternorrhyncha</taxon>
        <taxon>Aleyrodoidea</taxon>
        <taxon>Aleyrodidae</taxon>
        <taxon>Aleyrodinae</taxon>
        <taxon>Bemisia</taxon>
    </lineage>
</organism>
<dbReference type="InterPro" id="IPR000863">
    <property type="entry name" value="Sulfotransferase_dom"/>
</dbReference>
<evidence type="ECO:0000313" key="4">
    <source>
        <dbReference type="EMBL" id="CAH0777393.1"/>
    </source>
</evidence>
<dbReference type="EMBL" id="OU963870">
    <property type="protein sequence ID" value="CAH0777393.1"/>
    <property type="molecule type" value="Genomic_DNA"/>
</dbReference>
<protein>
    <recommendedName>
        <fullName evidence="3">Sulfotransferase domain-containing protein</fullName>
    </recommendedName>
</protein>
<dbReference type="GO" id="GO:0008146">
    <property type="term" value="F:sulfotransferase activity"/>
    <property type="evidence" value="ECO:0007669"/>
    <property type="project" value="InterPro"/>
</dbReference>
<evidence type="ECO:0000256" key="2">
    <source>
        <dbReference type="ARBA" id="ARBA00022679"/>
    </source>
</evidence>